<evidence type="ECO:0000256" key="1">
    <source>
        <dbReference type="SAM" id="MobiDB-lite"/>
    </source>
</evidence>
<protein>
    <submittedName>
        <fullName evidence="2">Uncharacterized protein</fullName>
    </submittedName>
</protein>
<gene>
    <name evidence="2" type="ORF">HPP92_012313</name>
</gene>
<feature type="compositionally biased region" description="Low complexity" evidence="1">
    <location>
        <begin position="9"/>
        <end position="24"/>
    </location>
</feature>
<accession>A0A835R4P3</accession>
<reference evidence="2 3" key="1">
    <citation type="journal article" date="2020" name="Nat. Food">
        <title>A phased Vanilla planifolia genome enables genetic improvement of flavour and production.</title>
        <authorList>
            <person name="Hasing T."/>
            <person name="Tang H."/>
            <person name="Brym M."/>
            <person name="Khazi F."/>
            <person name="Huang T."/>
            <person name="Chambers A.H."/>
        </authorList>
    </citation>
    <scope>NUCLEOTIDE SEQUENCE [LARGE SCALE GENOMIC DNA]</scope>
    <source>
        <tissue evidence="2">Leaf</tissue>
    </source>
</reference>
<evidence type="ECO:0000313" key="2">
    <source>
        <dbReference type="EMBL" id="KAG0481455.1"/>
    </source>
</evidence>
<sequence length="135" mass="14225">MVISVNLRPNSSVAGAAPSPSPASGLPIPTDLQSPRLSPPPSPMSPPGPAVGTTGSSGGIEPPVEDLRDRPPWSHLFRVFAHRRHENGAGPVKIGVKLRSLGGDGGRQKTPWTMARYKNLGRRRSLGSLAQRGRS</sequence>
<evidence type="ECO:0000313" key="3">
    <source>
        <dbReference type="Proteomes" id="UP000636800"/>
    </source>
</evidence>
<keyword evidence="3" id="KW-1185">Reference proteome</keyword>
<dbReference type="OrthoDB" id="2113341at2759"/>
<dbReference type="EMBL" id="JADCNL010000005">
    <property type="protein sequence ID" value="KAG0481455.1"/>
    <property type="molecule type" value="Genomic_DNA"/>
</dbReference>
<organism evidence="2 3">
    <name type="scientific">Vanilla planifolia</name>
    <name type="common">Vanilla</name>
    <dbReference type="NCBI Taxonomy" id="51239"/>
    <lineage>
        <taxon>Eukaryota</taxon>
        <taxon>Viridiplantae</taxon>
        <taxon>Streptophyta</taxon>
        <taxon>Embryophyta</taxon>
        <taxon>Tracheophyta</taxon>
        <taxon>Spermatophyta</taxon>
        <taxon>Magnoliopsida</taxon>
        <taxon>Liliopsida</taxon>
        <taxon>Asparagales</taxon>
        <taxon>Orchidaceae</taxon>
        <taxon>Vanilloideae</taxon>
        <taxon>Vanilleae</taxon>
        <taxon>Vanilla</taxon>
    </lineage>
</organism>
<comment type="caution">
    <text evidence="2">The sequence shown here is derived from an EMBL/GenBank/DDBJ whole genome shotgun (WGS) entry which is preliminary data.</text>
</comment>
<feature type="compositionally biased region" description="Pro residues" evidence="1">
    <location>
        <begin position="37"/>
        <end position="49"/>
    </location>
</feature>
<feature type="region of interest" description="Disordered" evidence="1">
    <location>
        <begin position="1"/>
        <end position="69"/>
    </location>
</feature>
<name>A0A835R4P3_VANPL</name>
<dbReference type="AlphaFoldDB" id="A0A835R4P3"/>
<proteinExistence type="predicted"/>
<dbReference type="Proteomes" id="UP000636800">
    <property type="component" value="Chromosome 5"/>
</dbReference>